<evidence type="ECO:0000313" key="5">
    <source>
        <dbReference type="EMBL" id="MDW0108493.1"/>
    </source>
</evidence>
<comment type="caution">
    <text evidence="5">The sequence shown here is derived from an EMBL/GenBank/DDBJ whole genome shotgun (WGS) entry which is preliminary data.</text>
</comment>
<evidence type="ECO:0000256" key="3">
    <source>
        <dbReference type="ARBA" id="ARBA00023163"/>
    </source>
</evidence>
<dbReference type="SUPFAM" id="SSF46785">
    <property type="entry name" value="Winged helix' DNA-binding domain"/>
    <property type="match status" value="1"/>
</dbReference>
<dbReference type="PROSITE" id="PS50949">
    <property type="entry name" value="HTH_GNTR"/>
    <property type="match status" value="1"/>
</dbReference>
<dbReference type="InterPro" id="IPR000524">
    <property type="entry name" value="Tscrpt_reg_HTH_GntR"/>
</dbReference>
<dbReference type="Proteomes" id="UP001280629">
    <property type="component" value="Unassembled WGS sequence"/>
</dbReference>
<keyword evidence="6" id="KW-1185">Reference proteome</keyword>
<dbReference type="InterPro" id="IPR036388">
    <property type="entry name" value="WH-like_DNA-bd_sf"/>
</dbReference>
<dbReference type="InterPro" id="IPR036390">
    <property type="entry name" value="WH_DNA-bd_sf"/>
</dbReference>
<evidence type="ECO:0000313" key="6">
    <source>
        <dbReference type="Proteomes" id="UP001280629"/>
    </source>
</evidence>
<sequence length="129" mass="14821">MSLHDVDGDKPIYIQIADWLENAIIDGTLNADEKVYSQYQLAELFTINPATAGKGLTILLEEELVYKKRGLGMFVSPDAQKRLRTKRKEQTLRKLVQDLLLEADLLGINKNELDKMIEKEREYREGEPT</sequence>
<proteinExistence type="predicted"/>
<name>A0ABU4FUU3_9BACL</name>
<dbReference type="CDD" id="cd07377">
    <property type="entry name" value="WHTH_GntR"/>
    <property type="match status" value="1"/>
</dbReference>
<feature type="domain" description="HTH gntR-type" evidence="4">
    <location>
        <begin position="10"/>
        <end position="78"/>
    </location>
</feature>
<evidence type="ECO:0000259" key="4">
    <source>
        <dbReference type="PROSITE" id="PS50949"/>
    </source>
</evidence>
<dbReference type="SMART" id="SM00345">
    <property type="entry name" value="HTH_GNTR"/>
    <property type="match status" value="1"/>
</dbReference>
<gene>
    <name evidence="5" type="ORF">QT716_00360</name>
</gene>
<dbReference type="Gene3D" id="1.10.10.10">
    <property type="entry name" value="Winged helix-like DNA-binding domain superfamily/Winged helix DNA-binding domain"/>
    <property type="match status" value="1"/>
</dbReference>
<dbReference type="PANTHER" id="PTHR38445:SF10">
    <property type="entry name" value="GNTR-FAMILY TRANSCRIPTIONAL REGULATOR"/>
    <property type="match status" value="1"/>
</dbReference>
<keyword evidence="3" id="KW-0804">Transcription</keyword>
<organism evidence="5 6">
    <name type="scientific">Sporosarcina aquimarina</name>
    <dbReference type="NCBI Taxonomy" id="114975"/>
    <lineage>
        <taxon>Bacteria</taxon>
        <taxon>Bacillati</taxon>
        <taxon>Bacillota</taxon>
        <taxon>Bacilli</taxon>
        <taxon>Bacillales</taxon>
        <taxon>Caryophanaceae</taxon>
        <taxon>Sporosarcina</taxon>
    </lineage>
</organism>
<evidence type="ECO:0000256" key="1">
    <source>
        <dbReference type="ARBA" id="ARBA00023015"/>
    </source>
</evidence>
<accession>A0ABU4FUU3</accession>
<dbReference type="EMBL" id="JAUBDH010000001">
    <property type="protein sequence ID" value="MDW0108493.1"/>
    <property type="molecule type" value="Genomic_DNA"/>
</dbReference>
<evidence type="ECO:0000256" key="2">
    <source>
        <dbReference type="ARBA" id="ARBA00023125"/>
    </source>
</evidence>
<dbReference type="PANTHER" id="PTHR38445">
    <property type="entry name" value="HTH-TYPE TRANSCRIPTIONAL REPRESSOR YTRA"/>
    <property type="match status" value="1"/>
</dbReference>
<keyword evidence="1" id="KW-0805">Transcription regulation</keyword>
<protein>
    <submittedName>
        <fullName evidence="5">GntR family transcriptional regulator</fullName>
    </submittedName>
</protein>
<reference evidence="5 6" key="1">
    <citation type="submission" date="2023-06" db="EMBL/GenBank/DDBJ databases">
        <title>Sporosarcina sp. nov., isolated from Korean traditional fermented seafood 'Jeotgal'.</title>
        <authorList>
            <person name="Yang A.-I."/>
            <person name="Shin N.-R."/>
        </authorList>
    </citation>
    <scope>NUCLEOTIDE SEQUENCE [LARGE SCALE GENOMIC DNA]</scope>
    <source>
        <strain evidence="5 6">KCTC3840</strain>
    </source>
</reference>
<keyword evidence="2" id="KW-0238">DNA-binding</keyword>